<dbReference type="AlphaFoldDB" id="A0A087EA67"/>
<dbReference type="GO" id="GO:0003755">
    <property type="term" value="F:peptidyl-prolyl cis-trans isomerase activity"/>
    <property type="evidence" value="ECO:0007669"/>
    <property type="project" value="UniProtKB-EC"/>
</dbReference>
<accession>A0A087EA67</accession>
<dbReference type="GO" id="GO:0005829">
    <property type="term" value="C:cytosol"/>
    <property type="evidence" value="ECO:0007669"/>
    <property type="project" value="TreeGrafter"/>
</dbReference>
<dbReference type="PANTHER" id="PTHR10000:SF25">
    <property type="entry name" value="PHOSPHATASE YKRA-RELATED"/>
    <property type="match status" value="1"/>
</dbReference>
<dbReference type="InterPro" id="IPR006379">
    <property type="entry name" value="HAD-SF_hydro_IIB"/>
</dbReference>
<dbReference type="GO" id="GO:0016791">
    <property type="term" value="F:phosphatase activity"/>
    <property type="evidence" value="ECO:0007669"/>
    <property type="project" value="UniProtKB-ARBA"/>
</dbReference>
<evidence type="ECO:0000256" key="1">
    <source>
        <dbReference type="SAM" id="MobiDB-lite"/>
    </source>
</evidence>
<dbReference type="CDD" id="cd07517">
    <property type="entry name" value="HAD_HPP"/>
    <property type="match status" value="1"/>
</dbReference>
<proteinExistence type="predicted"/>
<dbReference type="NCBIfam" id="TIGR00099">
    <property type="entry name" value="Cof-subfamily"/>
    <property type="match status" value="1"/>
</dbReference>
<dbReference type="Proteomes" id="UP000029055">
    <property type="component" value="Unassembled WGS sequence"/>
</dbReference>
<dbReference type="InterPro" id="IPR036412">
    <property type="entry name" value="HAD-like_sf"/>
</dbReference>
<dbReference type="NCBIfam" id="TIGR01484">
    <property type="entry name" value="HAD-SF-IIB"/>
    <property type="match status" value="1"/>
</dbReference>
<dbReference type="EMBL" id="JGZR01000003">
    <property type="protein sequence ID" value="KFJ04668.1"/>
    <property type="molecule type" value="Genomic_DNA"/>
</dbReference>
<dbReference type="Pfam" id="PF08282">
    <property type="entry name" value="Hydrolase_3"/>
    <property type="match status" value="1"/>
</dbReference>
<dbReference type="SFLD" id="SFLDS00003">
    <property type="entry name" value="Haloacid_Dehalogenase"/>
    <property type="match status" value="1"/>
</dbReference>
<dbReference type="InterPro" id="IPR023214">
    <property type="entry name" value="HAD_sf"/>
</dbReference>
<keyword evidence="2" id="KW-0413">Isomerase</keyword>
<dbReference type="Gene3D" id="3.30.1240.10">
    <property type="match status" value="1"/>
</dbReference>
<evidence type="ECO:0000313" key="2">
    <source>
        <dbReference type="EMBL" id="KFJ04668.1"/>
    </source>
</evidence>
<dbReference type="SUPFAM" id="SSF56784">
    <property type="entry name" value="HAD-like"/>
    <property type="match status" value="1"/>
</dbReference>
<dbReference type="PANTHER" id="PTHR10000">
    <property type="entry name" value="PHOSPHOSERINE PHOSPHATASE"/>
    <property type="match status" value="1"/>
</dbReference>
<feature type="compositionally biased region" description="Polar residues" evidence="1">
    <location>
        <begin position="17"/>
        <end position="37"/>
    </location>
</feature>
<feature type="region of interest" description="Disordered" evidence="1">
    <location>
        <begin position="1"/>
        <end position="47"/>
    </location>
</feature>
<organism evidence="2 3">
    <name type="scientific">Bifidobacterium subtile</name>
    <dbReference type="NCBI Taxonomy" id="77635"/>
    <lineage>
        <taxon>Bacteria</taxon>
        <taxon>Bacillati</taxon>
        <taxon>Actinomycetota</taxon>
        <taxon>Actinomycetes</taxon>
        <taxon>Bifidobacteriales</taxon>
        <taxon>Bifidobacteriaceae</taxon>
        <taxon>Bifidobacterium</taxon>
    </lineage>
</organism>
<dbReference type="eggNOG" id="COG0561">
    <property type="taxonomic scope" value="Bacteria"/>
</dbReference>
<dbReference type="SFLD" id="SFLDG01140">
    <property type="entry name" value="C2.B:_Phosphomannomutase_and_P"/>
    <property type="match status" value="1"/>
</dbReference>
<comment type="caution">
    <text evidence="2">The sequence shown here is derived from an EMBL/GenBank/DDBJ whole genome shotgun (WGS) entry which is preliminary data.</text>
</comment>
<gene>
    <name evidence="2" type="ORF">BISU_0679</name>
</gene>
<dbReference type="GO" id="GO:0000287">
    <property type="term" value="F:magnesium ion binding"/>
    <property type="evidence" value="ECO:0007669"/>
    <property type="project" value="TreeGrafter"/>
</dbReference>
<dbReference type="SFLD" id="SFLDG01144">
    <property type="entry name" value="C2.B.4:_PGP_Like"/>
    <property type="match status" value="1"/>
</dbReference>
<protein>
    <submittedName>
        <fullName evidence="2">Hydrolase</fullName>
        <ecNumber evidence="2">5.2.1.8</ecNumber>
    </submittedName>
</protein>
<sequence>MTTGDITADQRTPAYADSQTPHAYMSTQPSYDANPSRSAGLPHADTRSPDTKAAFFDIDGTLTSFETHIVPDSTLAALQSLREAGVKIFICTGRSPSQMDVVLDTIPIAFDGVVAMNGQYCFDSQGFLETESMNRQDVGIITAWLDEHPDVVASYCEYDYVYFNQITETMRETWRQLGKTAPKAFIDNPHTRPLDHPTFQISPFISKEQEHELTALCDNVKGVRWHPSFTDLIPADGGKPVGIQRFLRHYGYTREQCIAFGDGGNDMTMLQFAGIGVAMGNASGFVKKVADYVTDDVDHDGIMNALRHFAIL</sequence>
<dbReference type="STRING" id="77635.BISU_0679"/>
<keyword evidence="2" id="KW-0378">Hydrolase</keyword>
<evidence type="ECO:0000313" key="3">
    <source>
        <dbReference type="Proteomes" id="UP000029055"/>
    </source>
</evidence>
<dbReference type="InterPro" id="IPR000150">
    <property type="entry name" value="Cof"/>
</dbReference>
<keyword evidence="3" id="KW-1185">Reference proteome</keyword>
<dbReference type="EC" id="5.2.1.8" evidence="2"/>
<dbReference type="PROSITE" id="PS01229">
    <property type="entry name" value="COF_2"/>
    <property type="match status" value="1"/>
</dbReference>
<reference evidence="2 3" key="1">
    <citation type="submission" date="2014-03" db="EMBL/GenBank/DDBJ databases">
        <title>Genomics of Bifidobacteria.</title>
        <authorList>
            <person name="Ventura M."/>
            <person name="Milani C."/>
            <person name="Lugli G.A."/>
        </authorList>
    </citation>
    <scope>NUCLEOTIDE SEQUENCE [LARGE SCALE GENOMIC DNA]</scope>
    <source>
        <strain evidence="2 3">LMG 11597</strain>
    </source>
</reference>
<name>A0A087EA67_9BIFI</name>
<dbReference type="Gene3D" id="3.40.50.1000">
    <property type="entry name" value="HAD superfamily/HAD-like"/>
    <property type="match status" value="1"/>
</dbReference>